<dbReference type="AlphaFoldDB" id="A0AAU9TSX5"/>
<comment type="caution">
    <text evidence="2">The sequence shown here is derived from an EMBL/GenBank/DDBJ whole genome shotgun (WGS) entry which is preliminary data.</text>
</comment>
<proteinExistence type="predicted"/>
<protein>
    <submittedName>
        <fullName evidence="2">Uncharacterized protein</fullName>
    </submittedName>
</protein>
<feature type="transmembrane region" description="Helical" evidence="1">
    <location>
        <begin position="96"/>
        <end position="115"/>
    </location>
</feature>
<dbReference type="Proteomes" id="UP001153954">
    <property type="component" value="Unassembled WGS sequence"/>
</dbReference>
<sequence>MRIEIPEFRRCCCCFPLRRGIIVLGYINLAFSIFLVVIEIVVSEHYGKTNYTVVLYKGLIFFSQLWFAYILFASEILFNIILLVGAHMKKKGLLQVFYYYWITMTLATLVTFVILRTEHLFRNYGNYFLESCFFLSNIAIQVYLILLVRSELLKRRQRNCISFVNQAAEVIVDTPEQTR</sequence>
<evidence type="ECO:0000313" key="3">
    <source>
        <dbReference type="Proteomes" id="UP001153954"/>
    </source>
</evidence>
<reference evidence="2" key="1">
    <citation type="submission" date="2022-03" db="EMBL/GenBank/DDBJ databases">
        <authorList>
            <person name="Tunstrom K."/>
        </authorList>
    </citation>
    <scope>NUCLEOTIDE SEQUENCE</scope>
</reference>
<feature type="transmembrane region" description="Helical" evidence="1">
    <location>
        <begin position="21"/>
        <end position="41"/>
    </location>
</feature>
<accession>A0AAU9TSX5</accession>
<keyword evidence="1" id="KW-1133">Transmembrane helix</keyword>
<organism evidence="2 3">
    <name type="scientific">Euphydryas editha</name>
    <name type="common">Edith's checkerspot</name>
    <dbReference type="NCBI Taxonomy" id="104508"/>
    <lineage>
        <taxon>Eukaryota</taxon>
        <taxon>Metazoa</taxon>
        <taxon>Ecdysozoa</taxon>
        <taxon>Arthropoda</taxon>
        <taxon>Hexapoda</taxon>
        <taxon>Insecta</taxon>
        <taxon>Pterygota</taxon>
        <taxon>Neoptera</taxon>
        <taxon>Endopterygota</taxon>
        <taxon>Lepidoptera</taxon>
        <taxon>Glossata</taxon>
        <taxon>Ditrysia</taxon>
        <taxon>Papilionoidea</taxon>
        <taxon>Nymphalidae</taxon>
        <taxon>Nymphalinae</taxon>
        <taxon>Euphydryas</taxon>
    </lineage>
</organism>
<evidence type="ECO:0000313" key="2">
    <source>
        <dbReference type="EMBL" id="CAH2090118.1"/>
    </source>
</evidence>
<keyword evidence="1" id="KW-0812">Transmembrane</keyword>
<evidence type="ECO:0000256" key="1">
    <source>
        <dbReference type="SAM" id="Phobius"/>
    </source>
</evidence>
<name>A0AAU9TSX5_EUPED</name>
<feature type="transmembrane region" description="Helical" evidence="1">
    <location>
        <begin position="127"/>
        <end position="148"/>
    </location>
</feature>
<feature type="transmembrane region" description="Helical" evidence="1">
    <location>
        <begin position="61"/>
        <end position="84"/>
    </location>
</feature>
<dbReference type="EMBL" id="CAKOGL010000009">
    <property type="protein sequence ID" value="CAH2090118.1"/>
    <property type="molecule type" value="Genomic_DNA"/>
</dbReference>
<gene>
    <name evidence="2" type="ORF">EEDITHA_LOCUS6111</name>
</gene>
<keyword evidence="1" id="KW-0472">Membrane</keyword>
<keyword evidence="3" id="KW-1185">Reference proteome</keyword>